<evidence type="ECO:0000313" key="1">
    <source>
        <dbReference type="EMBL" id="ETI58248.1"/>
    </source>
</evidence>
<proteinExistence type="predicted"/>
<protein>
    <recommendedName>
        <fullName evidence="3">Short-chain dehydrogenase</fullName>
    </recommendedName>
</protein>
<name>W1RTR7_9GAMM</name>
<evidence type="ECO:0000313" key="2">
    <source>
        <dbReference type="Proteomes" id="UP000018857"/>
    </source>
</evidence>
<sequence length="56" mass="6102">MKGLRINIVSPGVIEEAMEVFGPYFRGHNPVPAARAALGYAKSVEGRQTGQTFRIL</sequence>
<gene>
    <name evidence="1" type="ORF">D104_16540</name>
</gene>
<dbReference type="Proteomes" id="UP000018857">
    <property type="component" value="Unassembled WGS sequence"/>
</dbReference>
<dbReference type="RefSeq" id="WP_024025332.1">
    <property type="nucleotide sequence ID" value="NZ_AYOZ01000060.1"/>
</dbReference>
<keyword evidence="2" id="KW-1185">Reference proteome</keyword>
<comment type="caution">
    <text evidence="1">The sequence shown here is derived from an EMBL/GenBank/DDBJ whole genome shotgun (WGS) entry which is preliminary data.</text>
</comment>
<dbReference type="EMBL" id="AYOZ01000060">
    <property type="protein sequence ID" value="ETI58248.1"/>
    <property type="molecule type" value="Genomic_DNA"/>
</dbReference>
<accession>W1RTR7</accession>
<evidence type="ECO:0008006" key="3">
    <source>
        <dbReference type="Google" id="ProtNLM"/>
    </source>
</evidence>
<reference evidence="1 2" key="1">
    <citation type="journal article" date="2014" name="Genome Announc.">
        <title>Draft Genome Sequence of Marinomonas sp. Strain D104, a Polycyclic Aromatic Hydrocarbon-Degrading Bacterium from the Deep-Sea Sediment of the Arctic Ocean.</title>
        <authorList>
            <person name="Dong C."/>
            <person name="Bai X."/>
            <person name="Lai Q."/>
            <person name="Xie Y."/>
            <person name="Chen X."/>
            <person name="Shao Z."/>
        </authorList>
    </citation>
    <scope>NUCLEOTIDE SEQUENCE [LARGE SCALE GENOMIC DNA]</scope>
    <source>
        <strain evidence="1 2">D104</strain>
    </source>
</reference>
<dbReference type="eggNOG" id="COG1028">
    <property type="taxonomic scope" value="Bacteria"/>
</dbReference>
<dbReference type="PATRIC" id="fig|1208321.3.peg.3280"/>
<dbReference type="AlphaFoldDB" id="W1RTR7"/>
<dbReference type="STRING" id="1208321.D104_16540"/>
<organism evidence="1 2">
    <name type="scientific">Marinomonas profundimaris</name>
    <dbReference type="NCBI Taxonomy" id="1208321"/>
    <lineage>
        <taxon>Bacteria</taxon>
        <taxon>Pseudomonadati</taxon>
        <taxon>Pseudomonadota</taxon>
        <taxon>Gammaproteobacteria</taxon>
        <taxon>Oceanospirillales</taxon>
        <taxon>Oceanospirillaceae</taxon>
        <taxon>Marinomonas</taxon>
    </lineage>
</organism>